<dbReference type="EMBL" id="CP048630">
    <property type="protein sequence ID" value="QIB34727.1"/>
    <property type="molecule type" value="Genomic_DNA"/>
</dbReference>
<dbReference type="RefSeq" id="WP_163075872.1">
    <property type="nucleotide sequence ID" value="NZ_CP048630.1"/>
</dbReference>
<protein>
    <submittedName>
        <fullName evidence="1">Uncharacterized protein</fullName>
    </submittedName>
</protein>
<dbReference type="KEGG" id="apra:G3A50_14195"/>
<reference evidence="1 2" key="1">
    <citation type="submission" date="2020-02" db="EMBL/GenBank/DDBJ databases">
        <authorList>
            <person name="Li G."/>
        </authorList>
    </citation>
    <scope>NUCLEOTIDE SEQUENCE [LARGE SCALE GENOMIC DNA]</scope>
    <source>
        <strain evidence="1 2">DSM 102029</strain>
    </source>
</reference>
<dbReference type="Proteomes" id="UP000464751">
    <property type="component" value="Chromosome"/>
</dbReference>
<dbReference type="AlphaFoldDB" id="A0A6P1YMS0"/>
<keyword evidence="2" id="KW-1185">Reference proteome</keyword>
<accession>A0A6P1YMS0</accession>
<gene>
    <name evidence="1" type="ORF">G3A50_14195</name>
</gene>
<organism evidence="1 2">
    <name type="scientific">Ancylobacter pratisalsi</name>
    <dbReference type="NCBI Taxonomy" id="1745854"/>
    <lineage>
        <taxon>Bacteria</taxon>
        <taxon>Pseudomonadati</taxon>
        <taxon>Pseudomonadota</taxon>
        <taxon>Alphaproteobacteria</taxon>
        <taxon>Hyphomicrobiales</taxon>
        <taxon>Xanthobacteraceae</taxon>
        <taxon>Ancylobacter</taxon>
    </lineage>
</organism>
<sequence length="221" mass="25520">MSVLDIPLRKALQLFYAPSPLRRSILKEDIRLDRKKDAGGNRSQGGDFYVPFWADVKKHISGNGDLARLTNDRIESNRSFKRLYPLLKDGILELLSSKLRWSNEPIEIIPKSVHGDLRIEDIGGTIRIRDALHARVRGEYTRVVYPYFSEEPALSEEGGRLGLWAMQNALTKLDAGDMRIIDPLRKTFFSPQTTPLRGDEETVFRERYRSLIGEWEHLKRE</sequence>
<name>A0A6P1YMS0_9HYPH</name>
<proteinExistence type="predicted"/>
<evidence type="ECO:0000313" key="1">
    <source>
        <dbReference type="EMBL" id="QIB34727.1"/>
    </source>
</evidence>
<evidence type="ECO:0000313" key="2">
    <source>
        <dbReference type="Proteomes" id="UP000464751"/>
    </source>
</evidence>